<dbReference type="SUPFAM" id="SSF53098">
    <property type="entry name" value="Ribonuclease H-like"/>
    <property type="match status" value="1"/>
</dbReference>
<dbReference type="InterPro" id="IPR012337">
    <property type="entry name" value="RNaseH-like_sf"/>
</dbReference>
<dbReference type="InterPro" id="IPR002156">
    <property type="entry name" value="RNaseH_domain"/>
</dbReference>
<dbReference type="EMBL" id="CP014035">
    <property type="protein sequence ID" value="AMF95116.1"/>
    <property type="molecule type" value="Genomic_DNA"/>
</dbReference>
<dbReference type="EMBL" id="UHIP01000001">
    <property type="protein sequence ID" value="SUP27192.1"/>
    <property type="molecule type" value="Genomic_DNA"/>
</dbReference>
<dbReference type="EC" id="3.1.26.4" evidence="3"/>
<dbReference type="GO" id="GO:0003676">
    <property type="term" value="F:nucleic acid binding"/>
    <property type="evidence" value="ECO:0007669"/>
    <property type="project" value="InterPro"/>
</dbReference>
<evidence type="ECO:0000313" key="3">
    <source>
        <dbReference type="EMBL" id="SUP27192.1"/>
    </source>
</evidence>
<evidence type="ECO:0000313" key="5">
    <source>
        <dbReference type="Proteomes" id="UP000254626"/>
    </source>
</evidence>
<evidence type="ECO:0000259" key="1">
    <source>
        <dbReference type="PROSITE" id="PS50879"/>
    </source>
</evidence>
<dbReference type="GO" id="GO:0004523">
    <property type="term" value="F:RNA-DNA hybrid ribonuclease activity"/>
    <property type="evidence" value="ECO:0007669"/>
    <property type="project" value="UniProtKB-EC"/>
</dbReference>
<organism evidence="3 5">
    <name type="scientific">Vibrio fluvialis</name>
    <dbReference type="NCBI Taxonomy" id="676"/>
    <lineage>
        <taxon>Bacteria</taxon>
        <taxon>Pseudomonadati</taxon>
        <taxon>Pseudomonadota</taxon>
        <taxon>Gammaproteobacteria</taxon>
        <taxon>Vibrionales</taxon>
        <taxon>Vibrionaceae</taxon>
        <taxon>Vibrio</taxon>
    </lineage>
</organism>
<name>A0AAX2LTQ1_VIBFL</name>
<keyword evidence="3" id="KW-0378">Hydrolase</keyword>
<dbReference type="InterPro" id="IPR036397">
    <property type="entry name" value="RNaseH_sf"/>
</dbReference>
<protein>
    <submittedName>
        <fullName evidence="3">Ribonuclease H</fullName>
        <ecNumber evidence="3">3.1.26.4</ecNumber>
    </submittedName>
</protein>
<dbReference type="PROSITE" id="PS50879">
    <property type="entry name" value="RNASE_H_1"/>
    <property type="match status" value="1"/>
</dbReference>
<gene>
    <name evidence="3" type="primary">rnhA_2</name>
    <name evidence="2" type="ORF">AL536_16920</name>
    <name evidence="3" type="ORF">NCTC11327_02139</name>
</gene>
<dbReference type="GeneID" id="29387055"/>
<dbReference type="KEGG" id="vfl:AL536_16920"/>
<dbReference type="Pfam" id="PF00075">
    <property type="entry name" value="RNase_H"/>
    <property type="match status" value="1"/>
</dbReference>
<evidence type="ECO:0000313" key="2">
    <source>
        <dbReference type="EMBL" id="AMF95116.1"/>
    </source>
</evidence>
<reference evidence="2" key="2">
    <citation type="submission" date="2018-01" db="EMBL/GenBank/DDBJ databases">
        <title>FDA dAtabase for Regulatory Grade micrObial Sequences (FDA-ARGOS): Supporting development and validation of Infectious Disease Dx tests.</title>
        <authorList>
            <person name="Hoffmann M."/>
            <person name="Allard M."/>
            <person name="Evans P."/>
            <person name="Brown E."/>
            <person name="Tallon L."/>
            <person name="Sadzewicz L."/>
            <person name="Sengamalay N."/>
            <person name="Ott S."/>
            <person name="Godinez A."/>
            <person name="Nagaraj S."/>
            <person name="Vyas G."/>
            <person name="Aluvathingal J."/>
            <person name="Nadendla S."/>
            <person name="Geyer C."/>
            <person name="Sichtig H."/>
        </authorList>
    </citation>
    <scope>NUCLEOTIDE SEQUENCE</scope>
    <source>
        <strain evidence="2">ATCC 33809</strain>
    </source>
</reference>
<reference evidence="4" key="1">
    <citation type="submission" date="2015-12" db="EMBL/GenBank/DDBJ databases">
        <title>FDA dAtabase for Regulatory Grade micrObial Sequences (FDA-ARGOS): Supporting development and validation of Infectious Disease Dx tests.</title>
        <authorList>
            <person name="Hoffmann M."/>
            <person name="Allard M."/>
            <person name="Evans P."/>
            <person name="Brown E."/>
            <person name="Tallon L.J."/>
            <person name="Sadzewicz L."/>
            <person name="Sengamalay N."/>
            <person name="Ott S."/>
            <person name="Godinez A."/>
            <person name="Nagaraj S."/>
            <person name="Vyas G."/>
            <person name="Aluvathingal J."/>
            <person name="Nadendla S."/>
            <person name="Geyer C."/>
            <person name="Sichtig H."/>
        </authorList>
    </citation>
    <scope>NUCLEOTIDE SEQUENCE [LARGE SCALE GENOMIC DNA]</scope>
    <source>
        <strain evidence="4">ATCC 33809</strain>
    </source>
</reference>
<dbReference type="RefSeq" id="WP_061056793.1">
    <property type="nucleotide sequence ID" value="NZ_CABLBX010000011.1"/>
</dbReference>
<dbReference type="AlphaFoldDB" id="A0AAX2LTQ1"/>
<reference evidence="3 5" key="3">
    <citation type="submission" date="2018-06" db="EMBL/GenBank/DDBJ databases">
        <authorList>
            <consortium name="Pathogen Informatics"/>
            <person name="Doyle S."/>
        </authorList>
    </citation>
    <scope>NUCLEOTIDE SEQUENCE [LARGE SCALE GENOMIC DNA]</scope>
    <source>
        <strain evidence="3 5">NCTC11327</strain>
    </source>
</reference>
<dbReference type="Gene3D" id="3.30.420.10">
    <property type="entry name" value="Ribonuclease H-like superfamily/Ribonuclease H"/>
    <property type="match status" value="1"/>
</dbReference>
<accession>A0AAX2LTQ1</accession>
<evidence type="ECO:0000313" key="4">
    <source>
        <dbReference type="Proteomes" id="UP000057088"/>
    </source>
</evidence>
<proteinExistence type="predicted"/>
<sequence>MTQARCSIYIGVSVYKDQGAIGIAVYDDTQTLSGSHRLLIDRPTDSAELELIACIEGLRYAIDGDVIYSSSDFCVRGYNEWLDDWKRRGWRKSDKKPVAYRQLWQLVDEERSKKFVDVRKLRSSPELDLAYRLAKEELEEEAH</sequence>
<dbReference type="Proteomes" id="UP000057088">
    <property type="component" value="Chromosome 2"/>
</dbReference>
<feature type="domain" description="RNase H type-1" evidence="1">
    <location>
        <begin position="8"/>
        <end position="139"/>
    </location>
</feature>
<keyword evidence="4" id="KW-1185">Reference proteome</keyword>
<dbReference type="Proteomes" id="UP000254626">
    <property type="component" value="Unassembled WGS sequence"/>
</dbReference>